<dbReference type="PANTHER" id="PTHR37807:SF3">
    <property type="entry name" value="OS07G0160300 PROTEIN"/>
    <property type="match status" value="1"/>
</dbReference>
<feature type="region of interest" description="Disordered" evidence="1">
    <location>
        <begin position="164"/>
        <end position="188"/>
    </location>
</feature>
<accession>A0A919BS47</accession>
<name>A0A919BS47_STRFL</name>
<dbReference type="Proteomes" id="UP000632849">
    <property type="component" value="Unassembled WGS sequence"/>
</dbReference>
<dbReference type="AlphaFoldDB" id="A0A919BS47"/>
<organism evidence="2 3">
    <name type="scientific">Streptomyces filamentosus</name>
    <name type="common">Streptomyces roseosporus</name>
    <dbReference type="NCBI Taxonomy" id="67294"/>
    <lineage>
        <taxon>Bacteria</taxon>
        <taxon>Bacillati</taxon>
        <taxon>Actinomycetota</taxon>
        <taxon>Actinomycetes</taxon>
        <taxon>Kitasatosporales</taxon>
        <taxon>Streptomycetaceae</taxon>
        <taxon>Streptomyces</taxon>
    </lineage>
</organism>
<protein>
    <submittedName>
        <fullName evidence="2">Uncharacterized protein</fullName>
    </submittedName>
</protein>
<proteinExistence type="predicted"/>
<feature type="region of interest" description="Disordered" evidence="1">
    <location>
        <begin position="112"/>
        <end position="135"/>
    </location>
</feature>
<comment type="caution">
    <text evidence="2">The sequence shown here is derived from an EMBL/GenBank/DDBJ whole genome shotgun (WGS) entry which is preliminary data.</text>
</comment>
<sequence length="188" mass="20147">MIVAVGGRPRTGKSELARHLAIVIGGVLLDLAQLRTVMFPTSRTTSHEQAARLYEWLLQAAVWNLHQRPTSPVVLDAHPLTRARDVRALRHLAGGIGHRLHVIECVRTAPVSEDPAQKAHQDAEGPPGDAGSAGSVLAPKIVVDTQQPMAECITEILHALAGSPGTERFPHAPHPYASEPPTAHSCHC</sequence>
<dbReference type="Pfam" id="PF13671">
    <property type="entry name" value="AAA_33"/>
    <property type="match status" value="1"/>
</dbReference>
<dbReference type="PANTHER" id="PTHR37807">
    <property type="entry name" value="OS07G0160300 PROTEIN"/>
    <property type="match status" value="1"/>
</dbReference>
<evidence type="ECO:0000313" key="2">
    <source>
        <dbReference type="EMBL" id="GHG12104.1"/>
    </source>
</evidence>
<evidence type="ECO:0000256" key="1">
    <source>
        <dbReference type="SAM" id="MobiDB-lite"/>
    </source>
</evidence>
<reference evidence="2" key="1">
    <citation type="journal article" date="2014" name="Int. J. Syst. Evol. Microbiol.">
        <title>Complete genome sequence of Corynebacterium casei LMG S-19264T (=DSM 44701T), isolated from a smear-ripened cheese.</title>
        <authorList>
            <consortium name="US DOE Joint Genome Institute (JGI-PGF)"/>
            <person name="Walter F."/>
            <person name="Albersmeier A."/>
            <person name="Kalinowski J."/>
            <person name="Ruckert C."/>
        </authorList>
    </citation>
    <scope>NUCLEOTIDE SEQUENCE</scope>
    <source>
        <strain evidence="2">JCM 4122</strain>
    </source>
</reference>
<reference evidence="2" key="2">
    <citation type="submission" date="2020-09" db="EMBL/GenBank/DDBJ databases">
        <authorList>
            <person name="Sun Q."/>
            <person name="Ohkuma M."/>
        </authorList>
    </citation>
    <scope>NUCLEOTIDE SEQUENCE</scope>
    <source>
        <strain evidence="2">JCM 4122</strain>
    </source>
</reference>
<keyword evidence="3" id="KW-1185">Reference proteome</keyword>
<dbReference type="EMBL" id="BNBE01000002">
    <property type="protein sequence ID" value="GHG12104.1"/>
    <property type="molecule type" value="Genomic_DNA"/>
</dbReference>
<dbReference type="Gene3D" id="3.40.50.300">
    <property type="entry name" value="P-loop containing nucleotide triphosphate hydrolases"/>
    <property type="match status" value="1"/>
</dbReference>
<dbReference type="SUPFAM" id="SSF52540">
    <property type="entry name" value="P-loop containing nucleoside triphosphate hydrolases"/>
    <property type="match status" value="1"/>
</dbReference>
<gene>
    <name evidence="2" type="ORF">GCM10017667_51780</name>
</gene>
<evidence type="ECO:0000313" key="3">
    <source>
        <dbReference type="Proteomes" id="UP000632849"/>
    </source>
</evidence>
<dbReference type="InterPro" id="IPR027417">
    <property type="entry name" value="P-loop_NTPase"/>
</dbReference>